<keyword evidence="1" id="KW-0863">Zinc-finger</keyword>
<dbReference type="InterPro" id="IPR040256">
    <property type="entry name" value="At4g02000-like"/>
</dbReference>
<dbReference type="InterPro" id="IPR001878">
    <property type="entry name" value="Znf_CCHC"/>
</dbReference>
<organism evidence="3 4">
    <name type="scientific">Dipteronia dyeriana</name>
    <dbReference type="NCBI Taxonomy" id="168575"/>
    <lineage>
        <taxon>Eukaryota</taxon>
        <taxon>Viridiplantae</taxon>
        <taxon>Streptophyta</taxon>
        <taxon>Embryophyta</taxon>
        <taxon>Tracheophyta</taxon>
        <taxon>Spermatophyta</taxon>
        <taxon>Magnoliopsida</taxon>
        <taxon>eudicotyledons</taxon>
        <taxon>Gunneridae</taxon>
        <taxon>Pentapetalae</taxon>
        <taxon>rosids</taxon>
        <taxon>malvids</taxon>
        <taxon>Sapindales</taxon>
        <taxon>Sapindaceae</taxon>
        <taxon>Hippocastanoideae</taxon>
        <taxon>Acereae</taxon>
        <taxon>Dipteronia</taxon>
    </lineage>
</organism>
<dbReference type="PANTHER" id="PTHR31286">
    <property type="entry name" value="GLYCINE-RICH CELL WALL STRUCTURAL PROTEIN 1.8-LIKE"/>
    <property type="match status" value="1"/>
</dbReference>
<dbReference type="Proteomes" id="UP001280121">
    <property type="component" value="Unassembled WGS sequence"/>
</dbReference>
<gene>
    <name evidence="3" type="ORF">Ddye_028535</name>
</gene>
<comment type="caution">
    <text evidence="3">The sequence shown here is derived from an EMBL/GenBank/DDBJ whole genome shotgun (WGS) entry which is preliminary data.</text>
</comment>
<dbReference type="GO" id="GO:0008270">
    <property type="term" value="F:zinc ion binding"/>
    <property type="evidence" value="ECO:0007669"/>
    <property type="project" value="UniProtKB-KW"/>
</dbReference>
<keyword evidence="1" id="KW-0479">Metal-binding</keyword>
<dbReference type="AlphaFoldDB" id="A0AAD9TDW2"/>
<accession>A0AAD9TDW2</accession>
<dbReference type="GO" id="GO:0003676">
    <property type="term" value="F:nucleic acid binding"/>
    <property type="evidence" value="ECO:0007669"/>
    <property type="project" value="InterPro"/>
</dbReference>
<keyword evidence="1" id="KW-0862">Zinc</keyword>
<evidence type="ECO:0000256" key="1">
    <source>
        <dbReference type="PROSITE-ProRule" id="PRU00047"/>
    </source>
</evidence>
<dbReference type="Pfam" id="PF14392">
    <property type="entry name" value="zf-CCHC_4"/>
    <property type="match status" value="1"/>
</dbReference>
<proteinExistence type="predicted"/>
<dbReference type="PANTHER" id="PTHR31286:SF167">
    <property type="entry name" value="OS09G0268800 PROTEIN"/>
    <property type="match status" value="1"/>
</dbReference>
<name>A0AAD9TDW2_9ROSI</name>
<evidence type="ECO:0000259" key="2">
    <source>
        <dbReference type="PROSITE" id="PS50158"/>
    </source>
</evidence>
<dbReference type="PROSITE" id="PS50158">
    <property type="entry name" value="ZF_CCHC"/>
    <property type="match status" value="1"/>
</dbReference>
<keyword evidence="4" id="KW-1185">Reference proteome</keyword>
<evidence type="ECO:0000313" key="3">
    <source>
        <dbReference type="EMBL" id="KAK2633743.1"/>
    </source>
</evidence>
<reference evidence="3" key="1">
    <citation type="journal article" date="2023" name="Plant J.">
        <title>Genome sequences and population genomics provide insights into the demographic history, inbreeding, and mutation load of two 'living fossil' tree species of Dipteronia.</title>
        <authorList>
            <person name="Feng Y."/>
            <person name="Comes H.P."/>
            <person name="Chen J."/>
            <person name="Zhu S."/>
            <person name="Lu R."/>
            <person name="Zhang X."/>
            <person name="Li P."/>
            <person name="Qiu J."/>
            <person name="Olsen K.M."/>
            <person name="Qiu Y."/>
        </authorList>
    </citation>
    <scope>NUCLEOTIDE SEQUENCE</scope>
    <source>
        <strain evidence="3">KIB01</strain>
    </source>
</reference>
<feature type="domain" description="CCHC-type" evidence="2">
    <location>
        <begin position="53"/>
        <end position="67"/>
    </location>
</feature>
<evidence type="ECO:0000313" key="4">
    <source>
        <dbReference type="Proteomes" id="UP001280121"/>
    </source>
</evidence>
<dbReference type="InterPro" id="IPR025836">
    <property type="entry name" value="Zn_knuckle_CX2CX4HX4C"/>
</dbReference>
<protein>
    <recommendedName>
        <fullName evidence="2">CCHC-type domain-containing protein</fullName>
    </recommendedName>
</protein>
<dbReference type="EMBL" id="JANJYI010000009">
    <property type="protein sequence ID" value="KAK2633743.1"/>
    <property type="molecule type" value="Genomic_DNA"/>
</dbReference>
<sequence>MFKQQGECFGKYLRVRVTVDVSRPLHRFLRMDLKDDDGEILLLLRYEKLPKYCYHCGLLGHAYTECRLRLGGSSRGDTDFDYCQWMRVSNPLKGYKASSGKYMGCGESLSRDGGRQISFKENGSHSRDIGSWGDCLNFGRYNPS</sequence>